<evidence type="ECO:0000313" key="2">
    <source>
        <dbReference type="EMBL" id="TWU60882.1"/>
    </source>
</evidence>
<organism evidence="2 3">
    <name type="scientific">Rubripirellula tenax</name>
    <dbReference type="NCBI Taxonomy" id="2528015"/>
    <lineage>
        <taxon>Bacteria</taxon>
        <taxon>Pseudomonadati</taxon>
        <taxon>Planctomycetota</taxon>
        <taxon>Planctomycetia</taxon>
        <taxon>Pirellulales</taxon>
        <taxon>Pirellulaceae</taxon>
        <taxon>Rubripirellula</taxon>
    </lineage>
</organism>
<feature type="compositionally biased region" description="Basic and acidic residues" evidence="1">
    <location>
        <begin position="27"/>
        <end position="43"/>
    </location>
</feature>
<dbReference type="EMBL" id="SJPW01000001">
    <property type="protein sequence ID" value="TWU60882.1"/>
    <property type="molecule type" value="Genomic_DNA"/>
</dbReference>
<protein>
    <submittedName>
        <fullName evidence="2">Uncharacterized protein</fullName>
    </submittedName>
</protein>
<evidence type="ECO:0000313" key="3">
    <source>
        <dbReference type="Proteomes" id="UP000318288"/>
    </source>
</evidence>
<comment type="caution">
    <text evidence="2">The sequence shown here is derived from an EMBL/GenBank/DDBJ whole genome shotgun (WGS) entry which is preliminary data.</text>
</comment>
<dbReference type="Proteomes" id="UP000318288">
    <property type="component" value="Unassembled WGS sequence"/>
</dbReference>
<feature type="region of interest" description="Disordered" evidence="1">
    <location>
        <begin position="1"/>
        <end position="43"/>
    </location>
</feature>
<gene>
    <name evidence="2" type="ORF">Poly51_11640</name>
</gene>
<keyword evidence="3" id="KW-1185">Reference proteome</keyword>
<accession>A0A5C6FMY7</accession>
<sequence>MCVQGTKCDPKESHEHKKTEAMVTEVCHSDRQSQNREKVHSESKKRWLVYWTKEATLGTVGHGKPIGVQ</sequence>
<reference evidence="2 3" key="1">
    <citation type="submission" date="2019-02" db="EMBL/GenBank/DDBJ databases">
        <title>Deep-cultivation of Planctomycetes and their phenomic and genomic characterization uncovers novel biology.</title>
        <authorList>
            <person name="Wiegand S."/>
            <person name="Jogler M."/>
            <person name="Boedeker C."/>
            <person name="Pinto D."/>
            <person name="Vollmers J."/>
            <person name="Rivas-Marin E."/>
            <person name="Kohn T."/>
            <person name="Peeters S.H."/>
            <person name="Heuer A."/>
            <person name="Rast P."/>
            <person name="Oberbeckmann S."/>
            <person name="Bunk B."/>
            <person name="Jeske O."/>
            <person name="Meyerdierks A."/>
            <person name="Storesund J.E."/>
            <person name="Kallscheuer N."/>
            <person name="Luecker S."/>
            <person name="Lage O.M."/>
            <person name="Pohl T."/>
            <person name="Merkel B.J."/>
            <person name="Hornburger P."/>
            <person name="Mueller R.-W."/>
            <person name="Bruemmer F."/>
            <person name="Labrenz M."/>
            <person name="Spormann A.M."/>
            <person name="Op Den Camp H."/>
            <person name="Overmann J."/>
            <person name="Amann R."/>
            <person name="Jetten M.S.M."/>
            <person name="Mascher T."/>
            <person name="Medema M.H."/>
            <person name="Devos D.P."/>
            <person name="Kaster A.-K."/>
            <person name="Ovreas L."/>
            <person name="Rohde M."/>
            <person name="Galperin M.Y."/>
            <person name="Jogler C."/>
        </authorList>
    </citation>
    <scope>NUCLEOTIDE SEQUENCE [LARGE SCALE GENOMIC DNA]</scope>
    <source>
        <strain evidence="2 3">Poly51</strain>
    </source>
</reference>
<evidence type="ECO:0000256" key="1">
    <source>
        <dbReference type="SAM" id="MobiDB-lite"/>
    </source>
</evidence>
<name>A0A5C6FMY7_9BACT</name>
<dbReference type="AlphaFoldDB" id="A0A5C6FMY7"/>
<feature type="compositionally biased region" description="Basic and acidic residues" evidence="1">
    <location>
        <begin position="8"/>
        <end position="20"/>
    </location>
</feature>
<proteinExistence type="predicted"/>